<evidence type="ECO:0000259" key="8">
    <source>
        <dbReference type="PROSITE" id="PS50928"/>
    </source>
</evidence>
<accession>A0A0F9JXY8</accession>
<dbReference type="GO" id="GO:0055085">
    <property type="term" value="P:transmembrane transport"/>
    <property type="evidence" value="ECO:0007669"/>
    <property type="project" value="InterPro"/>
</dbReference>
<feature type="transmembrane region" description="Helical" evidence="7">
    <location>
        <begin position="65"/>
        <end position="86"/>
    </location>
</feature>
<dbReference type="SUPFAM" id="SSF161098">
    <property type="entry name" value="MetI-like"/>
    <property type="match status" value="1"/>
</dbReference>
<feature type="transmembrane region" description="Helical" evidence="7">
    <location>
        <begin position="166"/>
        <end position="187"/>
    </location>
</feature>
<dbReference type="Pfam" id="PF00528">
    <property type="entry name" value="BPD_transp_1"/>
    <property type="match status" value="1"/>
</dbReference>
<dbReference type="PROSITE" id="PS50928">
    <property type="entry name" value="ABC_TM1"/>
    <property type="match status" value="1"/>
</dbReference>
<feature type="transmembrane region" description="Helical" evidence="7">
    <location>
        <begin position="122"/>
        <end position="140"/>
    </location>
</feature>
<keyword evidence="4 7" id="KW-0812">Transmembrane</keyword>
<evidence type="ECO:0000256" key="4">
    <source>
        <dbReference type="ARBA" id="ARBA00022692"/>
    </source>
</evidence>
<dbReference type="AlphaFoldDB" id="A0A0F9JXY8"/>
<dbReference type="InterPro" id="IPR000515">
    <property type="entry name" value="MetI-like"/>
</dbReference>
<feature type="transmembrane region" description="Helical" evidence="7">
    <location>
        <begin position="225"/>
        <end position="247"/>
    </location>
</feature>
<proteinExistence type="predicted"/>
<dbReference type="PANTHER" id="PTHR43386">
    <property type="entry name" value="OLIGOPEPTIDE TRANSPORT SYSTEM PERMEASE PROTEIN APPC"/>
    <property type="match status" value="1"/>
</dbReference>
<keyword evidence="6 7" id="KW-0472">Membrane</keyword>
<evidence type="ECO:0000256" key="1">
    <source>
        <dbReference type="ARBA" id="ARBA00004651"/>
    </source>
</evidence>
<evidence type="ECO:0000256" key="5">
    <source>
        <dbReference type="ARBA" id="ARBA00022989"/>
    </source>
</evidence>
<comment type="subcellular location">
    <subcellularLocation>
        <location evidence="1">Cell membrane</location>
        <topology evidence="1">Multi-pass membrane protein</topology>
    </subcellularLocation>
</comment>
<dbReference type="EMBL" id="LAZR01016610">
    <property type="protein sequence ID" value="KKM03753.1"/>
    <property type="molecule type" value="Genomic_DNA"/>
</dbReference>
<sequence length="262" mass="29035">MLLLVLLGLTGFVASSFTPHDPLALHLEERLTSPGQRYLCGTDELGRDIFSRILVGFSNTIKVSIMTLVTSFFIGVILGSIAGCFYETFIDKIFNWVAAMLFSLPFLLIIAAIMSLMEKSLFNAYLVMTAIVWVGPARIIRAGVIRAKSSEFVLAERAMGMSEMAILFRSLIPLSIQPAFVFSFRYFPEIIGMEAGLTFLGLGIQPPHPGLGKMIFDGINYLGSAWWYAFFPALLLFITVCLSNVFYHRVSIGDSSTNVREV</sequence>
<evidence type="ECO:0000313" key="9">
    <source>
        <dbReference type="EMBL" id="KKM03753.1"/>
    </source>
</evidence>
<gene>
    <name evidence="9" type="ORF">LCGC14_1771260</name>
</gene>
<protein>
    <recommendedName>
        <fullName evidence="8">ABC transmembrane type-1 domain-containing protein</fullName>
    </recommendedName>
</protein>
<reference evidence="9" key="1">
    <citation type="journal article" date="2015" name="Nature">
        <title>Complex archaea that bridge the gap between prokaryotes and eukaryotes.</title>
        <authorList>
            <person name="Spang A."/>
            <person name="Saw J.H."/>
            <person name="Jorgensen S.L."/>
            <person name="Zaremba-Niedzwiedzka K."/>
            <person name="Martijn J."/>
            <person name="Lind A.E."/>
            <person name="van Eijk R."/>
            <person name="Schleper C."/>
            <person name="Guy L."/>
            <person name="Ettema T.J."/>
        </authorList>
    </citation>
    <scope>NUCLEOTIDE SEQUENCE</scope>
</reference>
<evidence type="ECO:0000256" key="6">
    <source>
        <dbReference type="ARBA" id="ARBA00023136"/>
    </source>
</evidence>
<evidence type="ECO:0000256" key="7">
    <source>
        <dbReference type="SAM" id="Phobius"/>
    </source>
</evidence>
<feature type="transmembrane region" description="Helical" evidence="7">
    <location>
        <begin position="93"/>
        <end position="116"/>
    </location>
</feature>
<dbReference type="PANTHER" id="PTHR43386:SF1">
    <property type="entry name" value="D,D-DIPEPTIDE TRANSPORT SYSTEM PERMEASE PROTEIN DDPC-RELATED"/>
    <property type="match status" value="1"/>
</dbReference>
<dbReference type="Gene3D" id="1.10.3720.10">
    <property type="entry name" value="MetI-like"/>
    <property type="match status" value="1"/>
</dbReference>
<dbReference type="CDD" id="cd06261">
    <property type="entry name" value="TM_PBP2"/>
    <property type="match status" value="1"/>
</dbReference>
<keyword evidence="3" id="KW-1003">Cell membrane</keyword>
<organism evidence="9">
    <name type="scientific">marine sediment metagenome</name>
    <dbReference type="NCBI Taxonomy" id="412755"/>
    <lineage>
        <taxon>unclassified sequences</taxon>
        <taxon>metagenomes</taxon>
        <taxon>ecological metagenomes</taxon>
    </lineage>
</organism>
<evidence type="ECO:0000256" key="3">
    <source>
        <dbReference type="ARBA" id="ARBA00022475"/>
    </source>
</evidence>
<keyword evidence="2" id="KW-0813">Transport</keyword>
<dbReference type="GO" id="GO:0005886">
    <property type="term" value="C:plasma membrane"/>
    <property type="evidence" value="ECO:0007669"/>
    <property type="project" value="UniProtKB-SubCell"/>
</dbReference>
<feature type="domain" description="ABC transmembrane type-1" evidence="8">
    <location>
        <begin position="57"/>
        <end position="247"/>
    </location>
</feature>
<keyword evidence="5 7" id="KW-1133">Transmembrane helix</keyword>
<dbReference type="InterPro" id="IPR035906">
    <property type="entry name" value="MetI-like_sf"/>
</dbReference>
<evidence type="ECO:0000256" key="2">
    <source>
        <dbReference type="ARBA" id="ARBA00022448"/>
    </source>
</evidence>
<dbReference type="InterPro" id="IPR050366">
    <property type="entry name" value="BP-dependent_transpt_permease"/>
</dbReference>
<comment type="caution">
    <text evidence="9">The sequence shown here is derived from an EMBL/GenBank/DDBJ whole genome shotgun (WGS) entry which is preliminary data.</text>
</comment>
<name>A0A0F9JXY8_9ZZZZ</name>